<reference evidence="1 2" key="1">
    <citation type="submission" date="2013-12" db="EMBL/GenBank/DDBJ databases">
        <authorList>
            <person name="Madinger N."/>
            <person name="Lenaerts A."/>
            <person name="Ordway D."/>
            <person name="DeGroote M.A."/>
            <person name="Parker T."/>
            <person name="Sizemore C."/>
            <person name="Tallon L.J."/>
            <person name="Sadzewicz L.K."/>
            <person name="Sengamalay N."/>
            <person name="Fraser C.M."/>
            <person name="Hine E."/>
            <person name="Shefchek K.A."/>
            <person name="Das S.P."/>
            <person name="Tettelin H."/>
        </authorList>
    </citation>
    <scope>NUCLEOTIDE SEQUENCE [LARGE SCALE GENOMIC DNA]</scope>
    <source>
        <strain evidence="1 2">21</strain>
    </source>
</reference>
<accession>A0A829Q4V8</accession>
<evidence type="ECO:0000313" key="2">
    <source>
        <dbReference type="Proteomes" id="UP000020103"/>
    </source>
</evidence>
<dbReference type="EMBL" id="JAOF01000001">
    <property type="protein sequence ID" value="EUA47882.1"/>
    <property type="molecule type" value="Genomic_DNA"/>
</dbReference>
<evidence type="ECO:0000313" key="1">
    <source>
        <dbReference type="EMBL" id="EUA47882.1"/>
    </source>
</evidence>
<gene>
    <name evidence="1" type="ORF">I543_2757</name>
</gene>
<organism evidence="1 2">
    <name type="scientific">Mycobacteroides abscessus 21</name>
    <dbReference type="NCBI Taxonomy" id="1299324"/>
    <lineage>
        <taxon>Bacteria</taxon>
        <taxon>Bacillati</taxon>
        <taxon>Actinomycetota</taxon>
        <taxon>Actinomycetes</taxon>
        <taxon>Mycobacteriales</taxon>
        <taxon>Mycobacteriaceae</taxon>
        <taxon>Mycobacteroides</taxon>
        <taxon>Mycobacteroides abscessus</taxon>
    </lineage>
</organism>
<comment type="caution">
    <text evidence="1">The sequence shown here is derived from an EMBL/GenBank/DDBJ whole genome shotgun (WGS) entry which is preliminary data.</text>
</comment>
<dbReference type="Proteomes" id="UP000020103">
    <property type="component" value="Unassembled WGS sequence"/>
</dbReference>
<sequence length="70" mass="7157">MTGSRRAGVSNAVPGREAVVRSLGKVAPMVVPILPARELVQIVTAGRADRSAMAVAGALARGCQVVDENC</sequence>
<proteinExistence type="predicted"/>
<dbReference type="AlphaFoldDB" id="A0A829Q4V8"/>
<protein>
    <submittedName>
        <fullName evidence="1">Uncharacterized protein</fullName>
    </submittedName>
</protein>
<name>A0A829Q4V8_9MYCO</name>